<protein>
    <submittedName>
        <fullName evidence="6 7">Uncharacterized protein</fullName>
    </submittedName>
</protein>
<feature type="transmembrane region" description="Helical" evidence="5">
    <location>
        <begin position="363"/>
        <end position="386"/>
    </location>
</feature>
<feature type="repeat" description="ANK" evidence="3">
    <location>
        <begin position="1251"/>
        <end position="1283"/>
    </location>
</feature>
<evidence type="ECO:0000256" key="4">
    <source>
        <dbReference type="SAM" id="MobiDB-lite"/>
    </source>
</evidence>
<feature type="repeat" description="ANK" evidence="3">
    <location>
        <begin position="1220"/>
        <end position="1240"/>
    </location>
</feature>
<feature type="compositionally biased region" description="Low complexity" evidence="4">
    <location>
        <begin position="447"/>
        <end position="459"/>
    </location>
</feature>
<keyword evidence="2 3" id="KW-0040">ANK repeat</keyword>
<name>A0A0C4DW73_MAGP6</name>
<dbReference type="PANTHER" id="PTHR24166">
    <property type="entry name" value="ROLLING PEBBLES, ISOFORM B"/>
    <property type="match status" value="1"/>
</dbReference>
<sequence length="1407" mass="154126">MGVVRWVTICRQKCTLMMVAVYWLHWMWLSGRPLSVCLWPTLVPQPSSIASIILSIFQTFPSPTAKILSACSRLGLFALSTGSMASEKLMFLPVLLFAACVAAADAGNDFSNNLFSDLAPLLALFGERVTMQFMSQSMGWADNIILAMAPLGIITAIIAAIRVGGPSWLKAVIGRARENLAAAEAELMSSTSKETCELWNGQEVVRCTGAAPVVEFICLLPESRQQGSQNGEGSHANVKTCDLDTATKGECQHLEEIDLNFKDDFHRWRTSPKKDEERAPADDTRQEGALADGAQQEVVIIRNKSAAAPNISLNSHNQSGRGELRAVAVVATILQLGVLTYSGFATYHPTLTFQKDGKPIDGYAFPCTAIGTMLLVAGMLACGHVVESSTQEKRYRAREGHRARLIWLQQTKTVSDQIFDSFAIYAKDDRTVITTSSRAGGQHESTNSADSPNPDASSPQTQKRSDTTSKRDHTTILAFKTVLSTVVTLCGFLVQFIGLRGMHWSASVAQLGAVLVMTGLRSWVRRGLAEPPACKRLTPGHELEWFAMTLGDLDKAPWLATSNGAASTSEKAVGVWRIVTSGNQMYEKLVTAKPNSGDSKAHAVMEIRRDLGELAGWPGPASAEAIALARAIEVTMDALFGNSLTNDFFWVLPARYIQSDAQPNAQPDAQSIYFRLRRDNGTWKAYADEIDAALSLWLYSVSEHEQGEQGKQASPGSRHPKSDSWLRAKGSPAKPSLRLLGLYTPGLHRDLWWWMPRDTARIIQVEQKAERDDSGMLEVENHRIVGFGSGAGIASQKPGGQTRYTSWDLATFNLHLTGGSVGGKETLLATESYDALKLLYAQDMFSAFMWAAAKTLVAPLDGGVNIRPDDTSSSNAWQSFTLQNDRLSRMAQDVQSTGLGSLDQIYLSIIPPLGEQQRLPQTTAIVELARRQAEKHEQLQHWKQASDAYLWLFQVAQTYPGQSGIATKATAVLMEYLRTITQALELREAQYDQGDARELKKLKSELENKLRTVDRQILSGLMSLYEQQARYWICVPVQEARSGLVNEICYPWTFEFTPLHDAAGSDDMPETTGLFSRGRRSYLNAKDIHGWTPLHYAVAKGSEYITPMLLERQADVNAQDLSGWTPLHYACKAGKPAMVRKLLGERAEPSVRGKDGMTPLHCAVTNGHLDVVRQLIEAGAALDVPDASGATPFLWAVYLGHRDVAEYLWQDANKKTRDYHGRTALHLAVIAGRVEMVQMLEGTERKAKDRDGRTPLHLAAVSGHETVASLLVEAGADKEAGDGWGHTPLHLASQNGHEAVADLLVKAGANKEVGNNWRLTPLHLAAERGHEAIIRLLLKAGANKQRESTYRSTPLHLAAKNGHEAVAKLLLDAGAKKEAETILGVTPLHLAERGNHAAVIRLLKEGL</sequence>
<feature type="transmembrane region" description="Helical" evidence="5">
    <location>
        <begin position="144"/>
        <end position="165"/>
    </location>
</feature>
<dbReference type="SUPFAM" id="SSF48403">
    <property type="entry name" value="Ankyrin repeat"/>
    <property type="match status" value="1"/>
</dbReference>
<reference evidence="7" key="5">
    <citation type="submission" date="2015-06" db="UniProtKB">
        <authorList>
            <consortium name="EnsemblFungi"/>
        </authorList>
    </citation>
    <scope>IDENTIFICATION</scope>
    <source>
        <strain evidence="7">ATCC 64411</strain>
    </source>
</reference>
<evidence type="ECO:0000256" key="3">
    <source>
        <dbReference type="PROSITE-ProRule" id="PRU00023"/>
    </source>
</evidence>
<evidence type="ECO:0000313" key="6">
    <source>
        <dbReference type="EMBL" id="KLU85217.1"/>
    </source>
</evidence>
<feature type="transmembrane region" description="Helical" evidence="5">
    <location>
        <begin position="324"/>
        <end position="343"/>
    </location>
</feature>
<dbReference type="STRING" id="644358.A0A0C4DW73"/>
<feature type="compositionally biased region" description="Polar residues" evidence="4">
    <location>
        <begin position="436"/>
        <end position="446"/>
    </location>
</feature>
<dbReference type="OMA" id="GMFLCAW"/>
<dbReference type="InterPro" id="IPR050889">
    <property type="entry name" value="Dendritic_Spine_Reg/Scaffold"/>
</dbReference>
<reference evidence="6" key="1">
    <citation type="submission" date="2010-05" db="EMBL/GenBank/DDBJ databases">
        <title>The Genome Sequence of Magnaporthe poae strain ATCC 64411.</title>
        <authorList>
            <consortium name="The Broad Institute Genome Sequencing Platform"/>
            <consortium name="Broad Institute Genome Sequencing Center for Infectious Disease"/>
            <person name="Ma L.-J."/>
            <person name="Dead R."/>
            <person name="Young S."/>
            <person name="Zeng Q."/>
            <person name="Koehrsen M."/>
            <person name="Alvarado L."/>
            <person name="Berlin A."/>
            <person name="Chapman S.B."/>
            <person name="Chen Z."/>
            <person name="Freedman E."/>
            <person name="Gellesch M."/>
            <person name="Goldberg J."/>
            <person name="Griggs A."/>
            <person name="Gujja S."/>
            <person name="Heilman E.R."/>
            <person name="Heiman D."/>
            <person name="Hepburn T."/>
            <person name="Howarth C."/>
            <person name="Jen D."/>
            <person name="Larson L."/>
            <person name="Mehta T."/>
            <person name="Neiman D."/>
            <person name="Pearson M."/>
            <person name="Roberts A."/>
            <person name="Saif S."/>
            <person name="Shea T."/>
            <person name="Shenoy N."/>
            <person name="Sisk P."/>
            <person name="Stolte C."/>
            <person name="Sykes S."/>
            <person name="Walk T."/>
            <person name="White J."/>
            <person name="Yandava C."/>
            <person name="Haas B."/>
            <person name="Nusbaum C."/>
            <person name="Birren B."/>
        </authorList>
    </citation>
    <scope>NUCLEOTIDE SEQUENCE</scope>
    <source>
        <strain evidence="6">ATCC 64411</strain>
    </source>
</reference>
<reference evidence="6" key="3">
    <citation type="submission" date="2011-03" db="EMBL/GenBank/DDBJ databases">
        <title>Annotation of Magnaporthe poae ATCC 64411.</title>
        <authorList>
            <person name="Ma L.-J."/>
            <person name="Dead R."/>
            <person name="Young S.K."/>
            <person name="Zeng Q."/>
            <person name="Gargeya S."/>
            <person name="Fitzgerald M."/>
            <person name="Haas B."/>
            <person name="Abouelleil A."/>
            <person name="Alvarado L."/>
            <person name="Arachchi H.M."/>
            <person name="Berlin A."/>
            <person name="Brown A."/>
            <person name="Chapman S.B."/>
            <person name="Chen Z."/>
            <person name="Dunbar C."/>
            <person name="Freedman E."/>
            <person name="Gearin G."/>
            <person name="Gellesch M."/>
            <person name="Goldberg J."/>
            <person name="Griggs A."/>
            <person name="Gujja S."/>
            <person name="Heiman D."/>
            <person name="Howarth C."/>
            <person name="Larson L."/>
            <person name="Lui A."/>
            <person name="MacDonald P.J.P."/>
            <person name="Mehta T."/>
            <person name="Montmayeur A."/>
            <person name="Murphy C."/>
            <person name="Neiman D."/>
            <person name="Pearson M."/>
            <person name="Priest M."/>
            <person name="Roberts A."/>
            <person name="Saif S."/>
            <person name="Shea T."/>
            <person name="Shenoy N."/>
            <person name="Sisk P."/>
            <person name="Stolte C."/>
            <person name="Sykes S."/>
            <person name="Yandava C."/>
            <person name="Wortman J."/>
            <person name="Nusbaum C."/>
            <person name="Birren B."/>
        </authorList>
    </citation>
    <scope>NUCLEOTIDE SEQUENCE</scope>
    <source>
        <strain evidence="6">ATCC 64411</strain>
    </source>
</reference>
<keyword evidence="5" id="KW-0812">Transmembrane</keyword>
<dbReference type="Pfam" id="PF00023">
    <property type="entry name" value="Ank"/>
    <property type="match status" value="3"/>
</dbReference>
<feature type="region of interest" description="Disordered" evidence="4">
    <location>
        <begin position="707"/>
        <end position="730"/>
    </location>
</feature>
<dbReference type="PANTHER" id="PTHR24166:SF48">
    <property type="entry name" value="PROTEIN VAPYRIN"/>
    <property type="match status" value="1"/>
</dbReference>
<dbReference type="SMART" id="SM00248">
    <property type="entry name" value="ANK"/>
    <property type="match status" value="9"/>
</dbReference>
<dbReference type="Gene3D" id="1.25.40.20">
    <property type="entry name" value="Ankyrin repeat-containing domain"/>
    <property type="match status" value="4"/>
</dbReference>
<feature type="repeat" description="ANK" evidence="3">
    <location>
        <begin position="1284"/>
        <end position="1316"/>
    </location>
</feature>
<feature type="repeat" description="ANK" evidence="3">
    <location>
        <begin position="1089"/>
        <end position="1121"/>
    </location>
</feature>
<keyword evidence="5" id="KW-0472">Membrane</keyword>
<feature type="repeat" description="ANK" evidence="3">
    <location>
        <begin position="1350"/>
        <end position="1382"/>
    </location>
</feature>
<evidence type="ECO:0000256" key="1">
    <source>
        <dbReference type="ARBA" id="ARBA00022737"/>
    </source>
</evidence>
<dbReference type="InterPro" id="IPR002110">
    <property type="entry name" value="Ankyrin_rpt"/>
</dbReference>
<feature type="region of interest" description="Disordered" evidence="4">
    <location>
        <begin position="436"/>
        <end position="470"/>
    </location>
</feature>
<keyword evidence="5" id="KW-1133">Transmembrane helix</keyword>
<feature type="repeat" description="ANK" evidence="3">
    <location>
        <begin position="1320"/>
        <end position="1349"/>
    </location>
</feature>
<dbReference type="Proteomes" id="UP000011715">
    <property type="component" value="Unassembled WGS sequence"/>
</dbReference>
<proteinExistence type="predicted"/>
<dbReference type="Pfam" id="PF12796">
    <property type="entry name" value="Ank_2"/>
    <property type="match status" value="3"/>
</dbReference>
<organism evidence="7 8">
    <name type="scientific">Magnaporthiopsis poae (strain ATCC 64411 / 73-15)</name>
    <name type="common">Kentucky bluegrass fungus</name>
    <name type="synonym">Magnaporthe poae</name>
    <dbReference type="NCBI Taxonomy" id="644358"/>
    <lineage>
        <taxon>Eukaryota</taxon>
        <taxon>Fungi</taxon>
        <taxon>Dikarya</taxon>
        <taxon>Ascomycota</taxon>
        <taxon>Pezizomycotina</taxon>
        <taxon>Sordariomycetes</taxon>
        <taxon>Sordariomycetidae</taxon>
        <taxon>Magnaporthales</taxon>
        <taxon>Magnaporthaceae</taxon>
        <taxon>Magnaporthiopsis</taxon>
    </lineage>
</organism>
<evidence type="ECO:0000256" key="5">
    <source>
        <dbReference type="SAM" id="Phobius"/>
    </source>
</evidence>
<gene>
    <name evidence="6" type="ORF">MAPG_04247</name>
</gene>
<dbReference type="eggNOG" id="KOG4177">
    <property type="taxonomic scope" value="Eukaryota"/>
</dbReference>
<dbReference type="VEuPathDB" id="FungiDB:MAPG_04247"/>
<evidence type="ECO:0000313" key="8">
    <source>
        <dbReference type="Proteomes" id="UP000011715"/>
    </source>
</evidence>
<dbReference type="PROSITE" id="PS50297">
    <property type="entry name" value="ANK_REP_REGION"/>
    <property type="match status" value="8"/>
</dbReference>
<dbReference type="EnsemblFungi" id="MAPG_04247T0">
    <property type="protein sequence ID" value="MAPG_04247T0"/>
    <property type="gene ID" value="MAPG_04247"/>
</dbReference>
<evidence type="ECO:0000313" key="7">
    <source>
        <dbReference type="EnsemblFungi" id="MAPG_04247T0"/>
    </source>
</evidence>
<dbReference type="EMBL" id="GL876968">
    <property type="protein sequence ID" value="KLU85217.1"/>
    <property type="molecule type" value="Genomic_DNA"/>
</dbReference>
<feature type="repeat" description="ANK" evidence="3">
    <location>
        <begin position="1155"/>
        <end position="1187"/>
    </location>
</feature>
<dbReference type="OrthoDB" id="7464126at2759"/>
<dbReference type="InterPro" id="IPR036770">
    <property type="entry name" value="Ankyrin_rpt-contain_sf"/>
</dbReference>
<feature type="region of interest" description="Disordered" evidence="4">
    <location>
        <begin position="270"/>
        <end position="289"/>
    </location>
</feature>
<dbReference type="EMBL" id="ADBL01001007">
    <property type="status" value="NOT_ANNOTATED_CDS"/>
    <property type="molecule type" value="Genomic_DNA"/>
</dbReference>
<dbReference type="PRINTS" id="PR01415">
    <property type="entry name" value="ANKYRIN"/>
</dbReference>
<feature type="repeat" description="ANK" evidence="3">
    <location>
        <begin position="1122"/>
        <end position="1154"/>
    </location>
</feature>
<accession>A0A0C4DW73</accession>
<dbReference type="PROSITE" id="PS50088">
    <property type="entry name" value="ANK_REPEAT"/>
    <property type="match status" value="8"/>
</dbReference>
<feature type="compositionally biased region" description="Basic and acidic residues" evidence="4">
    <location>
        <begin position="270"/>
        <end position="286"/>
    </location>
</feature>
<keyword evidence="8" id="KW-1185">Reference proteome</keyword>
<reference evidence="7" key="4">
    <citation type="journal article" date="2015" name="G3 (Bethesda)">
        <title>Genome sequences of three phytopathogenic species of the Magnaporthaceae family of fungi.</title>
        <authorList>
            <person name="Okagaki L.H."/>
            <person name="Nunes C.C."/>
            <person name="Sailsbery J."/>
            <person name="Clay B."/>
            <person name="Brown D."/>
            <person name="John T."/>
            <person name="Oh Y."/>
            <person name="Young N."/>
            <person name="Fitzgerald M."/>
            <person name="Haas B.J."/>
            <person name="Zeng Q."/>
            <person name="Young S."/>
            <person name="Adiconis X."/>
            <person name="Fan L."/>
            <person name="Levin J.Z."/>
            <person name="Mitchell T.K."/>
            <person name="Okubara P.A."/>
            <person name="Farman M.L."/>
            <person name="Kohn L.M."/>
            <person name="Birren B."/>
            <person name="Ma L.-J."/>
            <person name="Dean R.A."/>
        </authorList>
    </citation>
    <scope>NUCLEOTIDE SEQUENCE</scope>
    <source>
        <strain evidence="7">ATCC 64411 / 73-15</strain>
    </source>
</reference>
<feature type="transmembrane region" description="Helical" evidence="5">
    <location>
        <begin position="477"/>
        <end position="498"/>
    </location>
</feature>
<evidence type="ECO:0000256" key="2">
    <source>
        <dbReference type="ARBA" id="ARBA00023043"/>
    </source>
</evidence>
<keyword evidence="1" id="KW-0677">Repeat</keyword>
<reference evidence="8" key="2">
    <citation type="submission" date="2010-05" db="EMBL/GenBank/DDBJ databases">
        <title>The genome sequence of Magnaporthe poae strain ATCC 64411.</title>
        <authorList>
            <person name="Ma L.-J."/>
            <person name="Dead R."/>
            <person name="Young S."/>
            <person name="Zeng Q."/>
            <person name="Koehrsen M."/>
            <person name="Alvarado L."/>
            <person name="Berlin A."/>
            <person name="Chapman S.B."/>
            <person name="Chen Z."/>
            <person name="Freedman E."/>
            <person name="Gellesch M."/>
            <person name="Goldberg J."/>
            <person name="Griggs A."/>
            <person name="Gujja S."/>
            <person name="Heilman E.R."/>
            <person name="Heiman D."/>
            <person name="Hepburn T."/>
            <person name="Howarth C."/>
            <person name="Jen D."/>
            <person name="Larson L."/>
            <person name="Mehta T."/>
            <person name="Neiman D."/>
            <person name="Pearson M."/>
            <person name="Roberts A."/>
            <person name="Saif S."/>
            <person name="Shea T."/>
            <person name="Shenoy N."/>
            <person name="Sisk P."/>
            <person name="Stolte C."/>
            <person name="Sykes S."/>
            <person name="Walk T."/>
            <person name="White J."/>
            <person name="Yandava C."/>
            <person name="Haas B."/>
            <person name="Nusbaum C."/>
            <person name="Birren B."/>
        </authorList>
    </citation>
    <scope>NUCLEOTIDE SEQUENCE [LARGE SCALE GENOMIC DNA]</scope>
    <source>
        <strain evidence="8">ATCC 64411 / 73-15</strain>
    </source>
</reference>